<dbReference type="EMBL" id="JABTTQ020000003">
    <property type="protein sequence ID" value="KAK6160342.1"/>
    <property type="molecule type" value="Genomic_DNA"/>
</dbReference>
<feature type="domain" description="Malectin-like" evidence="2">
    <location>
        <begin position="84"/>
        <end position="172"/>
    </location>
</feature>
<reference evidence="3 4" key="1">
    <citation type="journal article" date="2021" name="Comput. Struct. Biotechnol. J.">
        <title>De novo genome assembly of the potent medicinal plant Rehmannia glutinosa using nanopore technology.</title>
        <authorList>
            <person name="Ma L."/>
            <person name="Dong C."/>
            <person name="Song C."/>
            <person name="Wang X."/>
            <person name="Zheng X."/>
            <person name="Niu Y."/>
            <person name="Chen S."/>
            <person name="Feng W."/>
        </authorList>
    </citation>
    <scope>NUCLEOTIDE SEQUENCE [LARGE SCALE GENOMIC DNA]</scope>
    <source>
        <strain evidence="3">DH-2019</strain>
    </source>
</reference>
<accession>A0ABR0XMF6</accession>
<name>A0ABR0XMF6_REHGL</name>
<comment type="caution">
    <text evidence="3">The sequence shown here is derived from an EMBL/GenBank/DDBJ whole genome shotgun (WGS) entry which is preliminary data.</text>
</comment>
<organism evidence="3 4">
    <name type="scientific">Rehmannia glutinosa</name>
    <name type="common">Chinese foxglove</name>
    <dbReference type="NCBI Taxonomy" id="99300"/>
    <lineage>
        <taxon>Eukaryota</taxon>
        <taxon>Viridiplantae</taxon>
        <taxon>Streptophyta</taxon>
        <taxon>Embryophyta</taxon>
        <taxon>Tracheophyta</taxon>
        <taxon>Spermatophyta</taxon>
        <taxon>Magnoliopsida</taxon>
        <taxon>eudicotyledons</taxon>
        <taxon>Gunneridae</taxon>
        <taxon>Pentapetalae</taxon>
        <taxon>asterids</taxon>
        <taxon>lamiids</taxon>
        <taxon>Lamiales</taxon>
        <taxon>Orobanchaceae</taxon>
        <taxon>Rehmannieae</taxon>
        <taxon>Rehmannia</taxon>
    </lineage>
</organism>
<dbReference type="InterPro" id="IPR024788">
    <property type="entry name" value="Malectin-like_Carb-bd_dom"/>
</dbReference>
<protein>
    <recommendedName>
        <fullName evidence="2">Malectin-like domain-containing protein</fullName>
    </recommendedName>
</protein>
<gene>
    <name evidence="3" type="ORF">DH2020_003723</name>
</gene>
<proteinExistence type="predicted"/>
<dbReference type="Proteomes" id="UP001318860">
    <property type="component" value="Unassembled WGS sequence"/>
</dbReference>
<comment type="subcellular location">
    <subcellularLocation>
        <location evidence="1">Membrane</location>
        <topology evidence="1">Single-pass membrane protein</topology>
    </subcellularLocation>
</comment>
<sequence length="175" mass="20528">MYHKTRNQWEYGTSYLDDICLRTSHAYNVCSLREVEVRSMIRYILVKLIKWLPHTTNHDRAAEEQDRLFRAVGSIQRRSKFTSIDCGGTSNYTDKTTELARRISDAEIQGQGKSVQVENTYGNSVRYQTRRDFPTDGKKYCYKLTTEERRRYIVRSTFLYGTSVTEGRTPSFSFT</sequence>
<keyword evidence="4" id="KW-1185">Reference proteome</keyword>
<evidence type="ECO:0000259" key="2">
    <source>
        <dbReference type="Pfam" id="PF12819"/>
    </source>
</evidence>
<evidence type="ECO:0000313" key="3">
    <source>
        <dbReference type="EMBL" id="KAK6160342.1"/>
    </source>
</evidence>
<evidence type="ECO:0000313" key="4">
    <source>
        <dbReference type="Proteomes" id="UP001318860"/>
    </source>
</evidence>
<dbReference type="Pfam" id="PF12819">
    <property type="entry name" value="Malectin_like"/>
    <property type="match status" value="1"/>
</dbReference>
<evidence type="ECO:0000256" key="1">
    <source>
        <dbReference type="ARBA" id="ARBA00004167"/>
    </source>
</evidence>